<dbReference type="AlphaFoldDB" id="A0ABD3RYK3"/>
<feature type="compositionally biased region" description="Basic and acidic residues" evidence="1">
    <location>
        <begin position="46"/>
        <end position="62"/>
    </location>
</feature>
<dbReference type="Gene3D" id="3.40.50.300">
    <property type="entry name" value="P-loop containing nucleotide triphosphate hydrolases"/>
    <property type="match status" value="1"/>
</dbReference>
<evidence type="ECO:0000256" key="1">
    <source>
        <dbReference type="SAM" id="MobiDB-lite"/>
    </source>
</evidence>
<keyword evidence="2" id="KW-0472">Membrane</keyword>
<feature type="compositionally biased region" description="Basic residues" evidence="1">
    <location>
        <begin position="63"/>
        <end position="77"/>
    </location>
</feature>
<evidence type="ECO:0000256" key="2">
    <source>
        <dbReference type="SAM" id="Phobius"/>
    </source>
</evidence>
<evidence type="ECO:0000313" key="3">
    <source>
        <dbReference type="EMBL" id="KAL3817261.1"/>
    </source>
</evidence>
<gene>
    <name evidence="3" type="ORF">ACHAXA_007115</name>
</gene>
<dbReference type="Proteomes" id="UP001530377">
    <property type="component" value="Unassembled WGS sequence"/>
</dbReference>
<protein>
    <submittedName>
        <fullName evidence="3">Uncharacterized protein</fullName>
    </submittedName>
</protein>
<feature type="compositionally biased region" description="Pro residues" evidence="1">
    <location>
        <begin position="83"/>
        <end position="99"/>
    </location>
</feature>
<dbReference type="InterPro" id="IPR053259">
    <property type="entry name" value="Golvesin-related_Golgi"/>
</dbReference>
<proteinExistence type="predicted"/>
<dbReference type="PANTHER" id="PTHR32301:SF6">
    <property type="entry name" value="GOLVESIN-RELATED"/>
    <property type="match status" value="1"/>
</dbReference>
<evidence type="ECO:0000313" key="4">
    <source>
        <dbReference type="Proteomes" id="UP001530377"/>
    </source>
</evidence>
<keyword evidence="2" id="KW-1133">Transmembrane helix</keyword>
<keyword evidence="2" id="KW-0812">Transmembrane</keyword>
<name>A0ABD3RYK3_9STRA</name>
<dbReference type="PANTHER" id="PTHR32301">
    <property type="entry name" value="COUNTIN RECEPTOR CNR3-RELATED"/>
    <property type="match status" value="1"/>
</dbReference>
<accession>A0ABD3RYK3</accession>
<keyword evidence="4" id="KW-1185">Reference proteome</keyword>
<feature type="transmembrane region" description="Helical" evidence="2">
    <location>
        <begin position="218"/>
        <end position="240"/>
    </location>
</feature>
<dbReference type="EMBL" id="JALLPB020000112">
    <property type="protein sequence ID" value="KAL3817261.1"/>
    <property type="molecule type" value="Genomic_DNA"/>
</dbReference>
<comment type="caution">
    <text evidence="3">The sequence shown here is derived from an EMBL/GenBank/DDBJ whole genome shotgun (WGS) entry which is preliminary data.</text>
</comment>
<feature type="region of interest" description="Disordered" evidence="1">
    <location>
        <begin position="1"/>
        <end position="105"/>
    </location>
</feature>
<sequence length="618" mass="67812">MSLSSSSTRTSRILPRHVGVGVGAGGGGGGGAAASASSSSLPTYDSLDHPTRRPTMQREWRDHHRRDQRQRRRRRRRADGPSPSTPSPPIPPSLPPPPQMGVSPSGNFLVHVRVEEDIELDMDEVRALASGGGGTSIARTEAISGRGVISSRKDNGCGGLSSMTLPSENGDDDVVVVVVDDVANAKAMMHDAQYHGSHLDVMRTKLGGMVFSPPLRRFVYLGTCLVLLAAGVVLTVMNFASPRTAEDWFEPHPSAARDVDGSSTSLSWGIDWTVGKDSNHSNRVDQRAAVSRTIDANLADWARGTVRVPASIEMDGYGSVRVHEAVMYSDVPFFWGLPFAGGSMIESALGSCLGLVQASDGRGLLEDDTAEAEAEVAVDDQSRLSTVLIRGRRYLNVDLSTPEGIARASALGLGSSGAADIIHSPHLHESSELLSTTNRGRLIVVVRHPSEREFARFRYIRRWDHGKLMKVEDRRGMTYAEFAKSDYVVDDWMTRTLVGKEKDRILTAEDMYTAKEILRRKAMIGLFSDVLGAIRHFARYFGWDNAMNGEKLNDRTVTCFENAILEEMGKEMYGTSDLIDEDSKEGSAAWQMILERNKFDYELYAYSQYLYGFQMGLS</sequence>
<organism evidence="3 4">
    <name type="scientific">Cyclostephanos tholiformis</name>
    <dbReference type="NCBI Taxonomy" id="382380"/>
    <lineage>
        <taxon>Eukaryota</taxon>
        <taxon>Sar</taxon>
        <taxon>Stramenopiles</taxon>
        <taxon>Ochrophyta</taxon>
        <taxon>Bacillariophyta</taxon>
        <taxon>Coscinodiscophyceae</taxon>
        <taxon>Thalassiosirophycidae</taxon>
        <taxon>Stephanodiscales</taxon>
        <taxon>Stephanodiscaceae</taxon>
        <taxon>Cyclostephanos</taxon>
    </lineage>
</organism>
<dbReference type="InterPro" id="IPR027417">
    <property type="entry name" value="P-loop_NTPase"/>
</dbReference>
<feature type="compositionally biased region" description="Gly residues" evidence="1">
    <location>
        <begin position="20"/>
        <end position="32"/>
    </location>
</feature>
<reference evidence="3 4" key="1">
    <citation type="submission" date="2024-10" db="EMBL/GenBank/DDBJ databases">
        <title>Updated reference genomes for cyclostephanoid diatoms.</title>
        <authorList>
            <person name="Roberts W.R."/>
            <person name="Alverson A.J."/>
        </authorList>
    </citation>
    <scope>NUCLEOTIDE SEQUENCE [LARGE SCALE GENOMIC DNA]</scope>
    <source>
        <strain evidence="3 4">AJA228-03</strain>
    </source>
</reference>
<feature type="compositionally biased region" description="Low complexity" evidence="1">
    <location>
        <begin position="1"/>
        <end position="12"/>
    </location>
</feature>